<dbReference type="InterPro" id="IPR050297">
    <property type="entry name" value="LipidA_mod_glycosyltrf_83"/>
</dbReference>
<feature type="transmembrane region" description="Helical" evidence="8">
    <location>
        <begin position="402"/>
        <end position="421"/>
    </location>
</feature>
<dbReference type="EMBL" id="LT605205">
    <property type="protein sequence ID" value="SCD20344.1"/>
    <property type="molecule type" value="Genomic_DNA"/>
</dbReference>
<dbReference type="GO" id="GO:0009103">
    <property type="term" value="P:lipopolysaccharide biosynthetic process"/>
    <property type="evidence" value="ECO:0007669"/>
    <property type="project" value="UniProtKB-ARBA"/>
</dbReference>
<keyword evidence="10" id="KW-1185">Reference proteome</keyword>
<evidence type="ECO:0000313" key="10">
    <source>
        <dbReference type="Proteomes" id="UP000187464"/>
    </source>
</evidence>
<evidence type="ECO:0000256" key="8">
    <source>
        <dbReference type="SAM" id="Phobius"/>
    </source>
</evidence>
<dbReference type="Proteomes" id="UP000187464">
    <property type="component" value="Chromosome I"/>
</dbReference>
<evidence type="ECO:0000256" key="2">
    <source>
        <dbReference type="ARBA" id="ARBA00022475"/>
    </source>
</evidence>
<feature type="transmembrane region" description="Helical" evidence="8">
    <location>
        <begin position="251"/>
        <end position="277"/>
    </location>
</feature>
<dbReference type="STRING" id="1642647.PSM36_1524"/>
<keyword evidence="7 8" id="KW-0472">Membrane</keyword>
<name>A0A1R3T9S4_9BACT</name>
<keyword evidence="4 9" id="KW-0808">Transferase</keyword>
<feature type="transmembrane region" description="Helical" evidence="8">
    <location>
        <begin position="75"/>
        <end position="94"/>
    </location>
</feature>
<dbReference type="PANTHER" id="PTHR33908">
    <property type="entry name" value="MANNOSYLTRANSFERASE YKCB-RELATED"/>
    <property type="match status" value="1"/>
</dbReference>
<dbReference type="GO" id="GO:0010041">
    <property type="term" value="P:response to iron(III) ion"/>
    <property type="evidence" value="ECO:0007669"/>
    <property type="project" value="TreeGrafter"/>
</dbReference>
<evidence type="ECO:0000313" key="9">
    <source>
        <dbReference type="EMBL" id="SCD20344.1"/>
    </source>
</evidence>
<feature type="transmembrane region" description="Helical" evidence="8">
    <location>
        <begin position="163"/>
        <end position="189"/>
    </location>
</feature>
<keyword evidence="3" id="KW-0328">Glycosyltransferase</keyword>
<dbReference type="KEGG" id="psac:PSM36_1524"/>
<keyword evidence="6 8" id="KW-1133">Transmembrane helix</keyword>
<dbReference type="RefSeq" id="WP_076930347.1">
    <property type="nucleotide sequence ID" value="NZ_LT605205.1"/>
</dbReference>
<feature type="transmembrane region" description="Helical" evidence="8">
    <location>
        <begin position="339"/>
        <end position="358"/>
    </location>
</feature>
<keyword evidence="2" id="KW-1003">Cell membrane</keyword>
<comment type="subcellular location">
    <subcellularLocation>
        <location evidence="1">Cell membrane</location>
        <topology evidence="1">Multi-pass membrane protein</topology>
    </subcellularLocation>
</comment>
<evidence type="ECO:0000256" key="5">
    <source>
        <dbReference type="ARBA" id="ARBA00022692"/>
    </source>
</evidence>
<organism evidence="9 10">
    <name type="scientific">Proteiniphilum saccharofermentans</name>
    <dbReference type="NCBI Taxonomy" id="1642647"/>
    <lineage>
        <taxon>Bacteria</taxon>
        <taxon>Pseudomonadati</taxon>
        <taxon>Bacteroidota</taxon>
        <taxon>Bacteroidia</taxon>
        <taxon>Bacteroidales</taxon>
        <taxon>Dysgonomonadaceae</taxon>
        <taxon>Proteiniphilum</taxon>
    </lineage>
</organism>
<evidence type="ECO:0000256" key="7">
    <source>
        <dbReference type="ARBA" id="ARBA00023136"/>
    </source>
</evidence>
<keyword evidence="5 8" id="KW-0812">Transmembrane</keyword>
<evidence type="ECO:0000256" key="6">
    <source>
        <dbReference type="ARBA" id="ARBA00022989"/>
    </source>
</evidence>
<feature type="transmembrane region" description="Helical" evidence="8">
    <location>
        <begin position="115"/>
        <end position="143"/>
    </location>
</feature>
<gene>
    <name evidence="9" type="ORF">PSM36_1524</name>
</gene>
<dbReference type="GO" id="GO:0016763">
    <property type="term" value="F:pentosyltransferase activity"/>
    <property type="evidence" value="ECO:0007669"/>
    <property type="project" value="TreeGrafter"/>
</dbReference>
<evidence type="ECO:0000256" key="4">
    <source>
        <dbReference type="ARBA" id="ARBA00022679"/>
    </source>
</evidence>
<protein>
    <submittedName>
        <fullName evidence="9">4-amino-4-deoxy-L-arabinose transferase</fullName>
    </submittedName>
</protein>
<feature type="transmembrane region" description="Helical" evidence="8">
    <location>
        <begin position="364"/>
        <end position="390"/>
    </location>
</feature>
<sequence length="516" mass="58995">MKTKYLYLFWFIALLPVMVLRDYTPNNELRYLSIIDEALRNGNFFTFTLDGEIYADKPPLSFWLMMAGKTLLGSHQMWFLSLLSFLPALVVLMVMEKWMRREKSFACQPDGLLMLMTGGFFLALTITIRMDMLMVMFITLSLYTFFKIYQGEGKKRDAYLFPLYVFLALFSKGPVGILVPLLSTLIFLLYRGKIHTWQQYWGWKSWLVLLLGCGIWFTGVYMEGGDAYLNNLLVHQTVGRGVNAFHHKSPFYYYAIAIWYLLAPWMFLCVGLIIAGVVRKKIQTETEKFFLTIILTTFVMLSLISSKLAVYLLPAIPFLIYLPAMLLDKFDEKNIWLRLSVAVPAVVFAVVLPAVFYIKRIDEISYIAVPLVYAAAAVISLGGITILYLLFREKALRKSIRVMTFTLLLTIFIAGLALPQLNPYMGWNTLCNEAIRIAEEKGTSEYYVYKISRPGSMDVFLGKEAIVASEEDILNNTLSGQLLLLPEKAVLNNRQIQSVISGKEQHKTGPYLIVVL</sequence>
<reference evidence="10" key="1">
    <citation type="submission" date="2016-08" db="EMBL/GenBank/DDBJ databases">
        <authorList>
            <person name="Wibberg D."/>
        </authorList>
    </citation>
    <scope>NUCLEOTIDE SEQUENCE [LARGE SCALE GENOMIC DNA]</scope>
</reference>
<evidence type="ECO:0000256" key="1">
    <source>
        <dbReference type="ARBA" id="ARBA00004651"/>
    </source>
</evidence>
<dbReference type="GO" id="GO:0005886">
    <property type="term" value="C:plasma membrane"/>
    <property type="evidence" value="ECO:0007669"/>
    <property type="project" value="UniProtKB-SubCell"/>
</dbReference>
<evidence type="ECO:0000256" key="3">
    <source>
        <dbReference type="ARBA" id="ARBA00022676"/>
    </source>
</evidence>
<accession>A0A1R3T9S4</accession>
<proteinExistence type="predicted"/>
<feature type="transmembrane region" description="Helical" evidence="8">
    <location>
        <begin position="201"/>
        <end position="222"/>
    </location>
</feature>
<dbReference type="AlphaFoldDB" id="A0A1R3T9S4"/>
<dbReference type="PANTHER" id="PTHR33908:SF3">
    <property type="entry name" value="UNDECAPRENYL PHOSPHATE-ALPHA-4-AMINO-4-DEOXY-L-ARABINOSE ARABINOSYL TRANSFERASE"/>
    <property type="match status" value="1"/>
</dbReference>